<dbReference type="Proteomes" id="UP001168380">
    <property type="component" value="Unassembled WGS sequence"/>
</dbReference>
<evidence type="ECO:0000313" key="1">
    <source>
        <dbReference type="EMBL" id="MDO3383493.1"/>
    </source>
</evidence>
<comment type="caution">
    <text evidence="1">The sequence shown here is derived from an EMBL/GenBank/DDBJ whole genome shotgun (WGS) entry which is preliminary data.</text>
</comment>
<evidence type="ECO:0000313" key="2">
    <source>
        <dbReference type="Proteomes" id="UP001168380"/>
    </source>
</evidence>
<gene>
    <name evidence="1" type="ORF">QWI16_15030</name>
</gene>
<keyword evidence="2" id="KW-1185">Reference proteome</keyword>
<name>A0ABT8THF0_9GAMM</name>
<accession>A0ABT8THF0</accession>
<proteinExistence type="predicted"/>
<protein>
    <submittedName>
        <fullName evidence="1">EboA domain-containing protein</fullName>
    </submittedName>
</protein>
<dbReference type="RefSeq" id="WP_302714289.1">
    <property type="nucleotide sequence ID" value="NZ_JAULRT010000062.1"/>
</dbReference>
<dbReference type="EMBL" id="JAULRT010000062">
    <property type="protein sequence ID" value="MDO3383493.1"/>
    <property type="molecule type" value="Genomic_DNA"/>
</dbReference>
<sequence>MTPMPRELLDTFLQQRLTNTASDFWQNARAELGSGVSRSRFSALIALASRHAKRHPVALSETEQAQLQEALPGLDMRAWNQLELLRVALVTARSDLESDAFAADFEAQFVYADEGETCALYRALPFLPGPERFVWRAGEGCRTNMLNVFSAIALDSPYPAAHFGDTAWNQLVMKALFLELPLWRIAELDSRLSAELTRMALDFAEERESAGRVLNPGLWLCMSPANKERLQPLVARHWEDAEPHQRCAMIMGLARAGEHTQVQHLAETESDIDVARAIDAALGGNFDQHTFAHLVVEENESQP</sequence>
<dbReference type="InterPro" id="IPR047715">
    <property type="entry name" value="EboA_dom"/>
</dbReference>
<reference evidence="1" key="1">
    <citation type="submission" date="2023-07" db="EMBL/GenBank/DDBJ databases">
        <title>Gilvimarinus algae sp. nov., isolated from the surface of Kelp.</title>
        <authorList>
            <person name="Sun Y.Y."/>
            <person name="Gong Y."/>
            <person name="Du Z.J."/>
        </authorList>
    </citation>
    <scope>NUCLEOTIDE SEQUENCE</scope>
    <source>
        <strain evidence="1">SDUM040014</strain>
    </source>
</reference>
<organism evidence="1 2">
    <name type="scientific">Gilvimarinus algae</name>
    <dbReference type="NCBI Taxonomy" id="3058037"/>
    <lineage>
        <taxon>Bacteria</taxon>
        <taxon>Pseudomonadati</taxon>
        <taxon>Pseudomonadota</taxon>
        <taxon>Gammaproteobacteria</taxon>
        <taxon>Cellvibrionales</taxon>
        <taxon>Cellvibrionaceae</taxon>
        <taxon>Gilvimarinus</taxon>
    </lineage>
</organism>
<dbReference type="NCBIfam" id="NF035938">
    <property type="entry name" value="EboA_domain"/>
    <property type="match status" value="1"/>
</dbReference>